<dbReference type="Proteomes" id="UP001160499">
    <property type="component" value="Unassembled WGS sequence"/>
</dbReference>
<feature type="region of interest" description="Disordered" evidence="1">
    <location>
        <begin position="1"/>
        <end position="32"/>
    </location>
</feature>
<dbReference type="SUPFAM" id="SSF142906">
    <property type="entry name" value="YjbR-like"/>
    <property type="match status" value="1"/>
</dbReference>
<reference evidence="2 3" key="1">
    <citation type="submission" date="2023-04" db="EMBL/GenBank/DDBJ databases">
        <title>Forest soil microbial communities from Buena Vista Peninsula, Colon Province, Panama.</title>
        <authorList>
            <person name="Bouskill N."/>
        </authorList>
    </citation>
    <scope>NUCLEOTIDE SEQUENCE [LARGE SCALE GENOMIC DNA]</scope>
    <source>
        <strain evidence="2 3">GGS1</strain>
    </source>
</reference>
<proteinExistence type="predicted"/>
<dbReference type="EMBL" id="JARXVH010000001">
    <property type="protein sequence ID" value="MDH6212965.1"/>
    <property type="molecule type" value="Genomic_DNA"/>
</dbReference>
<protein>
    <submittedName>
        <fullName evidence="2">DNA-binding protein (MmcQ/YjbR family)</fullName>
    </submittedName>
</protein>
<dbReference type="Gene3D" id="3.90.1150.30">
    <property type="match status" value="1"/>
</dbReference>
<sequence>MTPLGPRRAPLSVAEASVKGAEPDDEPGGVQVEVDRNALKKWEKVREFALGLPGAVEEFPWGESVAKVNKKVFVFLGVDDGSYPLALTVKLKDEEAHAHALTSPGAEPAGYGLGKAGWVRVPLAEKGAPVAELLCDWVEESYRTIAPKRLTAELDER</sequence>
<name>A0ABT6LAF6_9ACTN</name>
<gene>
    <name evidence="2" type="ORF">M2283_000244</name>
</gene>
<dbReference type="GO" id="GO:0003677">
    <property type="term" value="F:DNA binding"/>
    <property type="evidence" value="ECO:0007669"/>
    <property type="project" value="UniProtKB-KW"/>
</dbReference>
<dbReference type="Pfam" id="PF04237">
    <property type="entry name" value="YjbR"/>
    <property type="match status" value="1"/>
</dbReference>
<keyword evidence="3" id="KW-1185">Reference proteome</keyword>
<comment type="caution">
    <text evidence="2">The sequence shown here is derived from an EMBL/GenBank/DDBJ whole genome shotgun (WGS) entry which is preliminary data.</text>
</comment>
<accession>A0ABT6LAF6</accession>
<dbReference type="InterPro" id="IPR038056">
    <property type="entry name" value="YjbR-like_sf"/>
</dbReference>
<evidence type="ECO:0000313" key="3">
    <source>
        <dbReference type="Proteomes" id="UP001160499"/>
    </source>
</evidence>
<evidence type="ECO:0000313" key="2">
    <source>
        <dbReference type="EMBL" id="MDH6212965.1"/>
    </source>
</evidence>
<organism evidence="2 3">
    <name type="scientific">Streptomyces pseudovenezuelae</name>
    <dbReference type="NCBI Taxonomy" id="67350"/>
    <lineage>
        <taxon>Bacteria</taxon>
        <taxon>Bacillati</taxon>
        <taxon>Actinomycetota</taxon>
        <taxon>Actinomycetes</taxon>
        <taxon>Kitasatosporales</taxon>
        <taxon>Streptomycetaceae</taxon>
        <taxon>Streptomyces</taxon>
        <taxon>Streptomyces aurantiacus group</taxon>
    </lineage>
</organism>
<keyword evidence="2" id="KW-0238">DNA-binding</keyword>
<evidence type="ECO:0000256" key="1">
    <source>
        <dbReference type="SAM" id="MobiDB-lite"/>
    </source>
</evidence>
<dbReference type="InterPro" id="IPR058532">
    <property type="entry name" value="YjbR/MT2646/Rv2570-like"/>
</dbReference>